<proteinExistence type="predicted"/>
<evidence type="ECO:0000313" key="2">
    <source>
        <dbReference type="EMBL" id="MBY0201778.1"/>
    </source>
</evidence>
<comment type="caution">
    <text evidence="2">The sequence shown here is derived from an EMBL/GenBank/DDBJ whole genome shotgun (WGS) entry which is preliminary data.</text>
</comment>
<dbReference type="Proteomes" id="UP000706031">
    <property type="component" value="Unassembled WGS sequence"/>
</dbReference>
<dbReference type="RefSeq" id="WP_221786469.1">
    <property type="nucleotide sequence ID" value="NZ_JACLIC010000002.1"/>
</dbReference>
<feature type="domain" description="DUF4365" evidence="1">
    <location>
        <begin position="10"/>
        <end position="161"/>
    </location>
</feature>
<protein>
    <submittedName>
        <fullName evidence="2">DUF4365 domain-containing protein</fullName>
    </submittedName>
</protein>
<name>A0ABS7KCC4_9BACL</name>
<organism evidence="2 3">
    <name type="scientific">Paenibacillus cucumis</name>
    <name type="common">ex Kampfer et al. 2016</name>
    <dbReference type="NCBI Taxonomy" id="1776858"/>
    <lineage>
        <taxon>Bacteria</taxon>
        <taxon>Bacillati</taxon>
        <taxon>Bacillota</taxon>
        <taxon>Bacilli</taxon>
        <taxon>Bacillales</taxon>
        <taxon>Paenibacillaceae</taxon>
        <taxon>Paenibacillus</taxon>
    </lineage>
</organism>
<gene>
    <name evidence="2" type="ORF">H7T88_00795</name>
</gene>
<evidence type="ECO:0000259" key="1">
    <source>
        <dbReference type="Pfam" id="PF14280"/>
    </source>
</evidence>
<sequence length="172" mass="19693">MIIESHIKEGLSRAYVIAVAHKAGMNFSKPDFDYGFDGTFRDTRNYNGRYCDTGFCIDIQLKATENVVMEEDYIKYDLEVKNYNDLVLKDVGSPRILVLYVLPPEQDEWLNVSEFGTTLKNCAWWCSLKGMEPTTNSSRVRIKVPKSQLLTEVSLKSLMNKVKMGEEICNLT</sequence>
<dbReference type="InterPro" id="IPR025375">
    <property type="entry name" value="DUF4365"/>
</dbReference>
<dbReference type="Pfam" id="PF14280">
    <property type="entry name" value="DUF4365"/>
    <property type="match status" value="1"/>
</dbReference>
<accession>A0ABS7KCC4</accession>
<reference evidence="2 3" key="1">
    <citation type="submission" date="2020-08" db="EMBL/GenBank/DDBJ databases">
        <title>Fungal Genomes of the International Space Station.</title>
        <authorList>
            <person name="Seuylemezian A."/>
            <person name="Singh N.K."/>
            <person name="Wood J."/>
            <person name="Venkateswaran K."/>
        </authorList>
    </citation>
    <scope>NUCLEOTIDE SEQUENCE [LARGE SCALE GENOMIC DNA]</scope>
    <source>
        <strain evidence="2 3">S/N-304-OC-R4</strain>
    </source>
</reference>
<dbReference type="EMBL" id="JACLIC010000002">
    <property type="protein sequence ID" value="MBY0201778.1"/>
    <property type="molecule type" value="Genomic_DNA"/>
</dbReference>
<evidence type="ECO:0000313" key="3">
    <source>
        <dbReference type="Proteomes" id="UP000706031"/>
    </source>
</evidence>
<keyword evidence="3" id="KW-1185">Reference proteome</keyword>